<evidence type="ECO:0000259" key="4">
    <source>
        <dbReference type="PROSITE" id="PS50932"/>
    </source>
</evidence>
<proteinExistence type="predicted"/>
<dbReference type="Gene3D" id="1.10.260.40">
    <property type="entry name" value="lambda repressor-like DNA-binding domains"/>
    <property type="match status" value="1"/>
</dbReference>
<dbReference type="InterPro" id="IPR028082">
    <property type="entry name" value="Peripla_BP_I"/>
</dbReference>
<reference evidence="5 6" key="1">
    <citation type="submission" date="2020-08" db="EMBL/GenBank/DDBJ databases">
        <title>Genomic Encyclopedia of Type Strains, Phase IV (KMG-IV): sequencing the most valuable type-strain genomes for metagenomic binning, comparative biology and taxonomic classification.</title>
        <authorList>
            <person name="Goeker M."/>
        </authorList>
    </citation>
    <scope>NUCLEOTIDE SEQUENCE [LARGE SCALE GENOMIC DNA]</scope>
    <source>
        <strain evidence="5 6">DSM 24661</strain>
    </source>
</reference>
<name>A0A840URN5_9FIRM</name>
<dbReference type="SMART" id="SM00354">
    <property type="entry name" value="HTH_LACI"/>
    <property type="match status" value="1"/>
</dbReference>
<evidence type="ECO:0000256" key="2">
    <source>
        <dbReference type="ARBA" id="ARBA00023125"/>
    </source>
</evidence>
<dbReference type="SUPFAM" id="SSF53822">
    <property type="entry name" value="Periplasmic binding protein-like I"/>
    <property type="match status" value="1"/>
</dbReference>
<dbReference type="GO" id="GO:0003700">
    <property type="term" value="F:DNA-binding transcription factor activity"/>
    <property type="evidence" value="ECO:0007669"/>
    <property type="project" value="TreeGrafter"/>
</dbReference>
<comment type="caution">
    <text evidence="5">The sequence shown here is derived from an EMBL/GenBank/DDBJ whole genome shotgun (WGS) entry which is preliminary data.</text>
</comment>
<keyword evidence="3" id="KW-0804">Transcription</keyword>
<dbReference type="InterPro" id="IPR000843">
    <property type="entry name" value="HTH_LacI"/>
</dbReference>
<evidence type="ECO:0000256" key="3">
    <source>
        <dbReference type="ARBA" id="ARBA00023163"/>
    </source>
</evidence>
<dbReference type="AlphaFoldDB" id="A0A840URN5"/>
<protein>
    <submittedName>
        <fullName evidence="5">LacI family transcriptional regulator</fullName>
    </submittedName>
</protein>
<dbReference type="EMBL" id="JACHFH010000047">
    <property type="protein sequence ID" value="MBB5337408.1"/>
    <property type="molecule type" value="Genomic_DNA"/>
</dbReference>
<dbReference type="InterPro" id="IPR010982">
    <property type="entry name" value="Lambda_DNA-bd_dom_sf"/>
</dbReference>
<dbReference type="Pfam" id="PF13377">
    <property type="entry name" value="Peripla_BP_3"/>
    <property type="match status" value="1"/>
</dbReference>
<dbReference type="InterPro" id="IPR046335">
    <property type="entry name" value="LacI/GalR-like_sensor"/>
</dbReference>
<dbReference type="PROSITE" id="PS50932">
    <property type="entry name" value="HTH_LACI_2"/>
    <property type="match status" value="1"/>
</dbReference>
<dbReference type="CDD" id="cd01392">
    <property type="entry name" value="HTH_LacI"/>
    <property type="match status" value="1"/>
</dbReference>
<keyword evidence="6" id="KW-1185">Reference proteome</keyword>
<evidence type="ECO:0000256" key="1">
    <source>
        <dbReference type="ARBA" id="ARBA00023015"/>
    </source>
</evidence>
<evidence type="ECO:0000313" key="5">
    <source>
        <dbReference type="EMBL" id="MBB5337408.1"/>
    </source>
</evidence>
<dbReference type="Proteomes" id="UP000559117">
    <property type="component" value="Unassembled WGS sequence"/>
</dbReference>
<dbReference type="PANTHER" id="PTHR30146">
    <property type="entry name" value="LACI-RELATED TRANSCRIPTIONAL REPRESSOR"/>
    <property type="match status" value="1"/>
</dbReference>
<dbReference type="SUPFAM" id="SSF47413">
    <property type="entry name" value="lambda repressor-like DNA-binding domains"/>
    <property type="match status" value="1"/>
</dbReference>
<sequence length="335" mass="37900">MKVSIKKISELSGFSPATVSNALNNKRGVNQATAKEIINIARQHGYFTEHKIKNIKLVTYRDSGEVFSDSPFFSVLMESVENESRKSGYETSIFNLYRRSPDYEERVNELLNDTASAILLVGTELNEIDAQRFQKASVPLILLDCWFENLSFNAVLMNNADSVYQAVNYLIDNGHKEIGYLRSNVRIRNFECRENGYRHALSNKNIPINNDYIINVPPSITGTYEYMNKILQTSPPMPTAFFADNDMVALGAMQALQQNAYSIPDDISIIGFDDITFSEIFNPGLTTIKVYKKELGQLAVRKLIELIKNPSEVFIRSQLCNKLIIRNSVASLHNS</sequence>
<feature type="domain" description="HTH lacI-type" evidence="4">
    <location>
        <begin position="3"/>
        <end position="46"/>
    </location>
</feature>
<dbReference type="Pfam" id="PF00356">
    <property type="entry name" value="LacI"/>
    <property type="match status" value="1"/>
</dbReference>
<dbReference type="GO" id="GO:0000976">
    <property type="term" value="F:transcription cis-regulatory region binding"/>
    <property type="evidence" value="ECO:0007669"/>
    <property type="project" value="TreeGrafter"/>
</dbReference>
<dbReference type="RefSeq" id="WP_183863194.1">
    <property type="nucleotide sequence ID" value="NZ_JACHFH010000047.1"/>
</dbReference>
<dbReference type="Gene3D" id="3.40.50.2300">
    <property type="match status" value="2"/>
</dbReference>
<organism evidence="5 6">
    <name type="scientific">Pectinatus brassicae</name>
    <dbReference type="NCBI Taxonomy" id="862415"/>
    <lineage>
        <taxon>Bacteria</taxon>
        <taxon>Bacillati</taxon>
        <taxon>Bacillota</taxon>
        <taxon>Negativicutes</taxon>
        <taxon>Selenomonadales</taxon>
        <taxon>Selenomonadaceae</taxon>
        <taxon>Pectinatus</taxon>
    </lineage>
</organism>
<keyword evidence="1" id="KW-0805">Transcription regulation</keyword>
<evidence type="ECO:0000313" key="6">
    <source>
        <dbReference type="Proteomes" id="UP000559117"/>
    </source>
</evidence>
<gene>
    <name evidence="5" type="ORF">HNR32_002570</name>
</gene>
<dbReference type="PANTHER" id="PTHR30146:SF109">
    <property type="entry name" value="HTH-TYPE TRANSCRIPTIONAL REGULATOR GALS"/>
    <property type="match status" value="1"/>
</dbReference>
<keyword evidence="2" id="KW-0238">DNA-binding</keyword>
<accession>A0A840URN5</accession>